<protein>
    <submittedName>
        <fullName evidence="7">Putative LppA-like lipoprotein</fullName>
    </submittedName>
</protein>
<dbReference type="Proteomes" id="UP000238362">
    <property type="component" value="Unassembled WGS sequence"/>
</dbReference>
<name>A0A2T0LNW8_9PSEU</name>
<proteinExistence type="predicted"/>
<dbReference type="EMBL" id="PVNH01000010">
    <property type="protein sequence ID" value="PRX44939.1"/>
    <property type="molecule type" value="Genomic_DNA"/>
</dbReference>
<evidence type="ECO:0000313" key="8">
    <source>
        <dbReference type="Proteomes" id="UP000238362"/>
    </source>
</evidence>
<evidence type="ECO:0000256" key="5">
    <source>
        <dbReference type="ARBA" id="ARBA00023139"/>
    </source>
</evidence>
<sequence length="187" mass="20377">MTKPHLLTALTAMTALLAGGCDSGSSADDVNEMFGKLMRRPHIEAVQADYLALLDRIRARLVDQLGIKPFVPDREPFSGAACPGEMSEVKEAQVRFYPSARSPGTIPDADWPRAVEIVTEITSENGFGEPRTVVDRPGDHEVAIYDTYDAELIIGTAENTIVGLSTGCHLTREAHQRGTPEPEEPLY</sequence>
<accession>A0A2T0LNW8</accession>
<organism evidence="7 8">
    <name type="scientific">Prauserella shujinwangii</name>
    <dbReference type="NCBI Taxonomy" id="1453103"/>
    <lineage>
        <taxon>Bacteria</taxon>
        <taxon>Bacillati</taxon>
        <taxon>Actinomycetota</taxon>
        <taxon>Actinomycetes</taxon>
        <taxon>Pseudonocardiales</taxon>
        <taxon>Pseudonocardiaceae</taxon>
        <taxon>Prauserella</taxon>
    </lineage>
</organism>
<dbReference type="PROSITE" id="PS51257">
    <property type="entry name" value="PROKAR_LIPOPROTEIN"/>
    <property type="match status" value="1"/>
</dbReference>
<dbReference type="RefSeq" id="WP_106181141.1">
    <property type="nucleotide sequence ID" value="NZ_PVNH01000010.1"/>
</dbReference>
<evidence type="ECO:0000256" key="6">
    <source>
        <dbReference type="ARBA" id="ARBA00023288"/>
    </source>
</evidence>
<dbReference type="Pfam" id="PF16708">
    <property type="entry name" value="LppA"/>
    <property type="match status" value="1"/>
</dbReference>
<keyword evidence="8" id="KW-1185">Reference proteome</keyword>
<dbReference type="GO" id="GO:0005886">
    <property type="term" value="C:plasma membrane"/>
    <property type="evidence" value="ECO:0007669"/>
    <property type="project" value="UniProtKB-SubCell"/>
</dbReference>
<dbReference type="AlphaFoldDB" id="A0A2T0LNW8"/>
<comment type="subcellular location">
    <subcellularLocation>
        <location evidence="1">Cell membrane</location>
        <topology evidence="1">Lipid-anchor</topology>
    </subcellularLocation>
</comment>
<evidence type="ECO:0000313" key="7">
    <source>
        <dbReference type="EMBL" id="PRX44939.1"/>
    </source>
</evidence>
<evidence type="ECO:0000256" key="3">
    <source>
        <dbReference type="ARBA" id="ARBA00022729"/>
    </source>
</evidence>
<keyword evidence="3" id="KW-0732">Signal</keyword>
<evidence type="ECO:0000256" key="4">
    <source>
        <dbReference type="ARBA" id="ARBA00023136"/>
    </source>
</evidence>
<dbReference type="Gene3D" id="3.30.2030.20">
    <property type="match status" value="1"/>
</dbReference>
<comment type="caution">
    <text evidence="7">The sequence shown here is derived from an EMBL/GenBank/DDBJ whole genome shotgun (WGS) entry which is preliminary data.</text>
</comment>
<dbReference type="InterPro" id="IPR032018">
    <property type="entry name" value="LppA/LppB/LprP"/>
</dbReference>
<gene>
    <name evidence="7" type="ORF">B0I33_11037</name>
</gene>
<keyword evidence="5" id="KW-0564">Palmitate</keyword>
<evidence type="ECO:0000256" key="2">
    <source>
        <dbReference type="ARBA" id="ARBA00022475"/>
    </source>
</evidence>
<keyword evidence="2" id="KW-1003">Cell membrane</keyword>
<keyword evidence="4" id="KW-0472">Membrane</keyword>
<keyword evidence="6 7" id="KW-0449">Lipoprotein</keyword>
<evidence type="ECO:0000256" key="1">
    <source>
        <dbReference type="ARBA" id="ARBA00004193"/>
    </source>
</evidence>
<dbReference type="OrthoDB" id="3692710at2"/>
<reference evidence="7 8" key="1">
    <citation type="submission" date="2018-03" db="EMBL/GenBank/DDBJ databases">
        <title>Genomic Encyclopedia of Type Strains, Phase III (KMG-III): the genomes of soil and plant-associated and newly described type strains.</title>
        <authorList>
            <person name="Whitman W."/>
        </authorList>
    </citation>
    <scope>NUCLEOTIDE SEQUENCE [LARGE SCALE GENOMIC DNA]</scope>
    <source>
        <strain evidence="7 8">CGMCC 4.7125</strain>
    </source>
</reference>